<dbReference type="Gene3D" id="1.10.1040.10">
    <property type="entry name" value="N-(1-d-carboxylethyl)-l-norvaline Dehydrogenase, domain 2"/>
    <property type="match status" value="1"/>
</dbReference>
<dbReference type="InterPro" id="IPR003421">
    <property type="entry name" value="Opine_DH"/>
</dbReference>
<sequence>MIEEKTICICGGGGLGSVIAGIAASGGYRVNILTRRPEKWGEEMTVIDPAGKIFVGKLNKVSDKAGDVIPESDIIFFCLPGTAFYDEFIKIKPYVADSAVVGSVFSSTGFFITGIDVLGEGARLFGFQRVPYISRLKDYGHSAYLLGYKKSLNIAYWNVSDASRYTMLFEDMLHTRIVGLNHPLEAMLTNSNPILHPARLYTLFKDFNPEHPFVAPPLFYEDWTDESSEILIACDNEFQSLVKSIGIKESVIPSLLEYYESTDACSLTRKIRSIVAFKGIYAPTKPVSGGMYVPDYDNRYFQEDIPLGLMLIKYMAQINHIPTPMIDMILRWYEGLAGKNLLSGSEIAESEDTAAIRCLNSRIIKKLISTFDV</sequence>
<protein>
    <submittedName>
        <fullName evidence="2">NAD/NADP octopine/nopaline dehydrogenase</fullName>
    </submittedName>
</protein>
<evidence type="ECO:0000313" key="3">
    <source>
        <dbReference type="Proteomes" id="UP000297149"/>
    </source>
</evidence>
<proteinExistence type="predicted"/>
<organism evidence="2 3">
    <name type="scientific">Duncaniella dubosii</name>
    <dbReference type="NCBI Taxonomy" id="2518971"/>
    <lineage>
        <taxon>Bacteria</taxon>
        <taxon>Pseudomonadati</taxon>
        <taxon>Bacteroidota</taxon>
        <taxon>Bacteroidia</taxon>
        <taxon>Bacteroidales</taxon>
        <taxon>Muribaculaceae</taxon>
        <taxon>Duncaniella</taxon>
    </lineage>
</organism>
<dbReference type="EMBL" id="CP039396">
    <property type="protein sequence ID" value="QCD40842.1"/>
    <property type="molecule type" value="Genomic_DNA"/>
</dbReference>
<dbReference type="InterPro" id="IPR051729">
    <property type="entry name" value="Opine/Lysopine_DH"/>
</dbReference>
<evidence type="ECO:0000259" key="1">
    <source>
        <dbReference type="Pfam" id="PF02317"/>
    </source>
</evidence>
<dbReference type="Proteomes" id="UP000297149">
    <property type="component" value="Chromosome"/>
</dbReference>
<dbReference type="SUPFAM" id="SSF51735">
    <property type="entry name" value="NAD(P)-binding Rossmann-fold domains"/>
    <property type="match status" value="1"/>
</dbReference>
<evidence type="ECO:0000313" key="2">
    <source>
        <dbReference type="EMBL" id="QCD40842.1"/>
    </source>
</evidence>
<accession>A0A4P7VZH1</accession>
<dbReference type="PANTHER" id="PTHR38015">
    <property type="entry name" value="BLR6086 PROTEIN"/>
    <property type="match status" value="1"/>
</dbReference>
<dbReference type="InterPro" id="IPR013328">
    <property type="entry name" value="6PGD_dom2"/>
</dbReference>
<dbReference type="SUPFAM" id="SSF48179">
    <property type="entry name" value="6-phosphogluconate dehydrogenase C-terminal domain-like"/>
    <property type="match status" value="1"/>
</dbReference>
<gene>
    <name evidence="2" type="ORF">E7747_00040</name>
</gene>
<dbReference type="InterPro" id="IPR036291">
    <property type="entry name" value="NAD(P)-bd_dom_sf"/>
</dbReference>
<name>A0A4P7VZH1_9BACT</name>
<dbReference type="AlphaFoldDB" id="A0A4P7VZH1"/>
<keyword evidence="3" id="KW-1185">Reference proteome</keyword>
<reference evidence="3" key="1">
    <citation type="submission" date="2019-02" db="EMBL/GenBank/DDBJ databases">
        <title>Isolation and identification of novel species under the genus Muribaculum.</title>
        <authorList>
            <person name="Miyake S."/>
            <person name="Ding Y."/>
            <person name="Low A."/>
            <person name="Soh M."/>
            <person name="Seedorf H."/>
        </authorList>
    </citation>
    <scope>NUCLEOTIDE SEQUENCE [LARGE SCALE GENOMIC DNA]</scope>
    <source>
        <strain evidence="3">H5</strain>
    </source>
</reference>
<dbReference type="Pfam" id="PF02317">
    <property type="entry name" value="Octopine_DH"/>
    <property type="match status" value="1"/>
</dbReference>
<dbReference type="GO" id="GO:0016491">
    <property type="term" value="F:oxidoreductase activity"/>
    <property type="evidence" value="ECO:0007669"/>
    <property type="project" value="InterPro"/>
</dbReference>
<dbReference type="PANTHER" id="PTHR38015:SF1">
    <property type="entry name" value="OPINE DEHYDROGENASE DOMAIN-CONTAINING PROTEIN"/>
    <property type="match status" value="1"/>
</dbReference>
<dbReference type="RefSeq" id="WP_136413282.1">
    <property type="nucleotide sequence ID" value="NZ_CP039396.1"/>
</dbReference>
<dbReference type="InterPro" id="IPR008927">
    <property type="entry name" value="6-PGluconate_DH-like_C_sf"/>
</dbReference>
<dbReference type="Gene3D" id="3.40.50.720">
    <property type="entry name" value="NAD(P)-binding Rossmann-like Domain"/>
    <property type="match status" value="1"/>
</dbReference>
<dbReference type="KEGG" id="ddb:E7747_00040"/>
<feature type="domain" description="Opine dehydrogenase" evidence="1">
    <location>
        <begin position="181"/>
        <end position="334"/>
    </location>
</feature>